<name>A0A4R1R306_HYDET</name>
<gene>
    <name evidence="1" type="ORF">EDC14_103717</name>
</gene>
<proteinExistence type="predicted"/>
<evidence type="ECO:0000313" key="2">
    <source>
        <dbReference type="Proteomes" id="UP000295008"/>
    </source>
</evidence>
<protein>
    <submittedName>
        <fullName evidence="1">Uncharacterized protein</fullName>
    </submittedName>
</protein>
<accession>A0A4R1R306</accession>
<sequence>MPQPPDLQPMAQYLDCLVRERVAEFSGKVLPNDPQLQKNRAAMDKFLKLLEDLLPQPDSAVILDAINETAAVMATRCQELAYRRGLEDGAELAGILARNGREESGSGD</sequence>
<dbReference type="EMBL" id="SLUN01000037">
    <property type="protein sequence ID" value="TCL59780.1"/>
    <property type="molecule type" value="Genomic_DNA"/>
</dbReference>
<comment type="caution">
    <text evidence="1">The sequence shown here is derived from an EMBL/GenBank/DDBJ whole genome shotgun (WGS) entry which is preliminary data.</text>
</comment>
<organism evidence="1 2">
    <name type="scientific">Hydrogenispora ethanolica</name>
    <dbReference type="NCBI Taxonomy" id="1082276"/>
    <lineage>
        <taxon>Bacteria</taxon>
        <taxon>Bacillati</taxon>
        <taxon>Bacillota</taxon>
        <taxon>Hydrogenispora</taxon>
    </lineage>
</organism>
<evidence type="ECO:0000313" key="1">
    <source>
        <dbReference type="EMBL" id="TCL59780.1"/>
    </source>
</evidence>
<dbReference type="AlphaFoldDB" id="A0A4R1R306"/>
<keyword evidence="2" id="KW-1185">Reference proteome</keyword>
<reference evidence="1 2" key="1">
    <citation type="submission" date="2019-03" db="EMBL/GenBank/DDBJ databases">
        <title>Genomic Encyclopedia of Type Strains, Phase IV (KMG-IV): sequencing the most valuable type-strain genomes for metagenomic binning, comparative biology and taxonomic classification.</title>
        <authorList>
            <person name="Goeker M."/>
        </authorList>
    </citation>
    <scope>NUCLEOTIDE SEQUENCE [LARGE SCALE GENOMIC DNA]</scope>
    <source>
        <strain evidence="1 2">LX-B</strain>
    </source>
</reference>
<dbReference type="RefSeq" id="WP_132016439.1">
    <property type="nucleotide sequence ID" value="NZ_SLUN01000037.1"/>
</dbReference>
<dbReference type="Proteomes" id="UP000295008">
    <property type="component" value="Unassembled WGS sequence"/>
</dbReference>